<dbReference type="EMBL" id="CAJOBJ010055503">
    <property type="protein sequence ID" value="CAF4394087.1"/>
    <property type="molecule type" value="Genomic_DNA"/>
</dbReference>
<evidence type="ECO:0000313" key="2">
    <source>
        <dbReference type="EMBL" id="CAF4394087.1"/>
    </source>
</evidence>
<organism evidence="1 3">
    <name type="scientific">Rotaria magnacalcarata</name>
    <dbReference type="NCBI Taxonomy" id="392030"/>
    <lineage>
        <taxon>Eukaryota</taxon>
        <taxon>Metazoa</taxon>
        <taxon>Spiralia</taxon>
        <taxon>Gnathifera</taxon>
        <taxon>Rotifera</taxon>
        <taxon>Eurotatoria</taxon>
        <taxon>Bdelloidea</taxon>
        <taxon>Philodinida</taxon>
        <taxon>Philodinidae</taxon>
        <taxon>Rotaria</taxon>
    </lineage>
</organism>
<feature type="non-terminal residue" evidence="1">
    <location>
        <position position="1"/>
    </location>
</feature>
<protein>
    <submittedName>
        <fullName evidence="1">Uncharacterized protein</fullName>
    </submittedName>
</protein>
<accession>A0A8S2T672</accession>
<reference evidence="1" key="1">
    <citation type="submission" date="2021-02" db="EMBL/GenBank/DDBJ databases">
        <authorList>
            <person name="Nowell W R."/>
        </authorList>
    </citation>
    <scope>NUCLEOTIDE SEQUENCE</scope>
</reference>
<gene>
    <name evidence="1" type="ORF">BYL167_LOCUS26293</name>
    <name evidence="2" type="ORF">GIL414_LOCUS29868</name>
</gene>
<name>A0A8S2T672_9BILA</name>
<sequence length="27" mass="3042">MQKLFIAITFICFSLATTAAHRGEQRS</sequence>
<dbReference type="AlphaFoldDB" id="A0A8S2T672"/>
<evidence type="ECO:0000313" key="1">
    <source>
        <dbReference type="EMBL" id="CAF4270182.1"/>
    </source>
</evidence>
<dbReference type="Proteomes" id="UP000681967">
    <property type="component" value="Unassembled WGS sequence"/>
</dbReference>
<comment type="caution">
    <text evidence="1">The sequence shown here is derived from an EMBL/GenBank/DDBJ whole genome shotgun (WGS) entry which is preliminary data.</text>
</comment>
<dbReference type="Proteomes" id="UP000681720">
    <property type="component" value="Unassembled WGS sequence"/>
</dbReference>
<dbReference type="EMBL" id="CAJOBH010029702">
    <property type="protein sequence ID" value="CAF4270182.1"/>
    <property type="molecule type" value="Genomic_DNA"/>
</dbReference>
<proteinExistence type="predicted"/>
<evidence type="ECO:0000313" key="3">
    <source>
        <dbReference type="Proteomes" id="UP000681967"/>
    </source>
</evidence>